<dbReference type="AlphaFoldDB" id="A0A6S7AKN2"/>
<evidence type="ECO:0000313" key="2">
    <source>
        <dbReference type="Proteomes" id="UP000494111"/>
    </source>
</evidence>
<evidence type="ECO:0000313" key="1">
    <source>
        <dbReference type="EMBL" id="CAB3736074.1"/>
    </source>
</evidence>
<name>A0A6S7AKN2_9BURK</name>
<accession>A0A6S7AKN2</accession>
<sequence>MKSHYPTFRAGAAPGLVHKLGGLPWGLPIAHWPICRECGRAMSFLAQAPGQSAETNAPDLDIPAGEVLFAFKCEWDSICSFWESDGGANAVFSLPRAALGDAPTAPPEHAEDGLPELIPELGIARWRIDDDGAPPELEADFYDYGRHDGLPDDIAHPHDWATEWRTKYNGVPYWTANGAQGVPPGRLLLQIDNCVPMQDGGYQEVANFCSDGTAFVFVDASQKPPVYSLLINR</sequence>
<dbReference type="EMBL" id="CADIJO010000027">
    <property type="protein sequence ID" value="CAB3736074.1"/>
    <property type="molecule type" value="Genomic_DNA"/>
</dbReference>
<reference evidence="1 2" key="1">
    <citation type="submission" date="2020-04" db="EMBL/GenBank/DDBJ databases">
        <authorList>
            <person name="De Canck E."/>
        </authorList>
    </citation>
    <scope>NUCLEOTIDE SEQUENCE [LARGE SCALE GENOMIC DNA]</scope>
    <source>
        <strain evidence="1 2">LMG 3458</strain>
    </source>
</reference>
<organism evidence="1 2">
    <name type="scientific">Achromobacter deleyi</name>
    <dbReference type="NCBI Taxonomy" id="1353891"/>
    <lineage>
        <taxon>Bacteria</taxon>
        <taxon>Pseudomonadati</taxon>
        <taxon>Pseudomonadota</taxon>
        <taxon>Betaproteobacteria</taxon>
        <taxon>Burkholderiales</taxon>
        <taxon>Alcaligenaceae</taxon>
        <taxon>Achromobacter</taxon>
    </lineage>
</organism>
<dbReference type="Proteomes" id="UP000494111">
    <property type="component" value="Unassembled WGS sequence"/>
</dbReference>
<evidence type="ECO:0008006" key="3">
    <source>
        <dbReference type="Google" id="ProtNLM"/>
    </source>
</evidence>
<protein>
    <recommendedName>
        <fullName evidence="3">DUF1963 domain-containing protein</fullName>
    </recommendedName>
</protein>
<gene>
    <name evidence="1" type="ORF">LMG3458_05294</name>
</gene>
<proteinExistence type="predicted"/>
<dbReference type="Gene3D" id="2.30.320.10">
    <property type="entry name" value="YwqG-like"/>
    <property type="match status" value="1"/>
</dbReference>
<dbReference type="RefSeq" id="WP_175195228.1">
    <property type="nucleotide sequence ID" value="NZ_CADIJO010000027.1"/>
</dbReference>